<dbReference type="OrthoDB" id="694843at2759"/>
<evidence type="ECO:0000256" key="3">
    <source>
        <dbReference type="SAM" id="Phobius"/>
    </source>
</evidence>
<dbReference type="CDD" id="cd09917">
    <property type="entry name" value="F-box_SF"/>
    <property type="match status" value="1"/>
</dbReference>
<evidence type="ECO:0000313" key="6">
    <source>
        <dbReference type="Proteomes" id="UP000479710"/>
    </source>
</evidence>
<dbReference type="EMBL" id="SPHZ02000001">
    <property type="protein sequence ID" value="KAF0932963.1"/>
    <property type="molecule type" value="Genomic_DNA"/>
</dbReference>
<dbReference type="InterPro" id="IPR035979">
    <property type="entry name" value="RBD_domain_sf"/>
</dbReference>
<proteinExistence type="predicted"/>
<dbReference type="SUPFAM" id="SSF81383">
    <property type="entry name" value="F-box domain"/>
    <property type="match status" value="1"/>
</dbReference>
<comment type="caution">
    <text evidence="5">The sequence shown here is derived from an EMBL/GenBank/DDBJ whole genome shotgun (WGS) entry which is preliminary data.</text>
</comment>
<dbReference type="Gene3D" id="1.20.1280.50">
    <property type="match status" value="1"/>
</dbReference>
<dbReference type="InterPro" id="IPR001810">
    <property type="entry name" value="F-box_dom"/>
</dbReference>
<dbReference type="SUPFAM" id="SSF54928">
    <property type="entry name" value="RNA-binding domain, RBD"/>
    <property type="match status" value="1"/>
</dbReference>
<dbReference type="Gene3D" id="3.30.70.330">
    <property type="match status" value="1"/>
</dbReference>
<evidence type="ECO:0000256" key="1">
    <source>
        <dbReference type="PROSITE-ProRule" id="PRU00176"/>
    </source>
</evidence>
<accession>A0A6G1F7Y2</accession>
<dbReference type="InterPro" id="IPR000504">
    <property type="entry name" value="RRM_dom"/>
</dbReference>
<dbReference type="PANTHER" id="PTHR33110">
    <property type="entry name" value="F-BOX/KELCH-REPEAT PROTEIN-RELATED"/>
    <property type="match status" value="1"/>
</dbReference>
<dbReference type="AlphaFoldDB" id="A0A6G1F7Y2"/>
<feature type="transmembrane region" description="Helical" evidence="3">
    <location>
        <begin position="422"/>
        <end position="441"/>
    </location>
</feature>
<dbReference type="PROSITE" id="PS50102">
    <property type="entry name" value="RRM"/>
    <property type="match status" value="1"/>
</dbReference>
<dbReference type="Proteomes" id="UP000479710">
    <property type="component" value="Unassembled WGS sequence"/>
</dbReference>
<dbReference type="SMART" id="SM00360">
    <property type="entry name" value="RRM"/>
    <property type="match status" value="1"/>
</dbReference>
<evidence type="ECO:0000313" key="5">
    <source>
        <dbReference type="EMBL" id="KAF0932963.1"/>
    </source>
</evidence>
<dbReference type="InterPro" id="IPR036047">
    <property type="entry name" value="F-box-like_dom_sf"/>
</dbReference>
<keyword evidence="3" id="KW-0812">Transmembrane</keyword>
<protein>
    <recommendedName>
        <fullName evidence="4">RRM domain-containing protein</fullName>
    </recommendedName>
</protein>
<keyword evidence="1" id="KW-0694">RNA-binding</keyword>
<dbReference type="InterPro" id="IPR005174">
    <property type="entry name" value="KIB1-4_b-propeller"/>
</dbReference>
<feature type="domain" description="RRM" evidence="4">
    <location>
        <begin position="346"/>
        <end position="414"/>
    </location>
</feature>
<keyword evidence="6" id="KW-1185">Reference proteome</keyword>
<organism evidence="5 6">
    <name type="scientific">Oryza meyeriana var. granulata</name>
    <dbReference type="NCBI Taxonomy" id="110450"/>
    <lineage>
        <taxon>Eukaryota</taxon>
        <taxon>Viridiplantae</taxon>
        <taxon>Streptophyta</taxon>
        <taxon>Embryophyta</taxon>
        <taxon>Tracheophyta</taxon>
        <taxon>Spermatophyta</taxon>
        <taxon>Magnoliopsida</taxon>
        <taxon>Liliopsida</taxon>
        <taxon>Poales</taxon>
        <taxon>Poaceae</taxon>
        <taxon>BOP clade</taxon>
        <taxon>Oryzoideae</taxon>
        <taxon>Oryzeae</taxon>
        <taxon>Oryzinae</taxon>
        <taxon>Oryza</taxon>
        <taxon>Oryza meyeriana</taxon>
    </lineage>
</organism>
<keyword evidence="3" id="KW-0472">Membrane</keyword>
<name>A0A6G1F7Y2_9ORYZ</name>
<dbReference type="Pfam" id="PF03478">
    <property type="entry name" value="Beta-prop_KIB1-4"/>
    <property type="match status" value="1"/>
</dbReference>
<keyword evidence="3" id="KW-1133">Transmembrane helix</keyword>
<evidence type="ECO:0000259" key="4">
    <source>
        <dbReference type="PROSITE" id="PS50102"/>
    </source>
</evidence>
<dbReference type="InterPro" id="IPR012677">
    <property type="entry name" value="Nucleotide-bd_a/b_plait_sf"/>
</dbReference>
<dbReference type="GO" id="GO:0003723">
    <property type="term" value="F:RNA binding"/>
    <property type="evidence" value="ECO:0007669"/>
    <property type="project" value="UniProtKB-UniRule"/>
</dbReference>
<gene>
    <name evidence="5" type="ORF">E2562_013147</name>
</gene>
<dbReference type="Pfam" id="PF12937">
    <property type="entry name" value="F-box-like"/>
    <property type="match status" value="1"/>
</dbReference>
<reference evidence="5 6" key="1">
    <citation type="submission" date="2019-11" db="EMBL/GenBank/DDBJ databases">
        <title>Whole genome sequence of Oryza granulata.</title>
        <authorList>
            <person name="Li W."/>
        </authorList>
    </citation>
    <scope>NUCLEOTIDE SEQUENCE [LARGE SCALE GENOMIC DNA]</scope>
    <source>
        <strain evidence="6">cv. Menghai</strain>
        <tissue evidence="5">Leaf</tissue>
    </source>
</reference>
<dbReference type="PANTHER" id="PTHR33110:SF44">
    <property type="entry name" value="DUF295 DOMAIN-CONTAINING PROTEIN"/>
    <property type="match status" value="1"/>
</dbReference>
<sequence length="450" mass="49995">MTSISDLPPELLWYIASRLRTAVDVVRFHAVCREWRDTLHYLPPQPDPLPALLPWLLAPSKSDDDPAAGVACHCVFSKTSYHAPGLCIRDRRVAHADGTGSWLSLDGVTWYPGKKKKAKKQQKIGNWIPQRLGAVDTDRCCAVAYHRGATVCVDLAKCYIHEKHFVLNHKSHVKLPDEPGKVRQCSYLLECRGELLLGSVLQDGGGRRLSVSVHALDLDAAVDTEPPPRPAWERRDGALGNHVLFLGYPGSFAVEAARFGGDVAGGSAYFVLKSEPCRVCRYSFEDDGTAATLVETLPAGWNDERCMWFLPNPEIEPITARRETGHGRTLPQEEEQAPGSRRRRDLTIYAGDLCPGVDSSQLQKMFSKHGKVLQARVAYDKRGRSREFGFVTMATQKGFDKAIARQNAVKKPKPKPQPANDLEIICTLCFLALLLFFAYYITARICCIVG</sequence>
<feature type="region of interest" description="Disordered" evidence="2">
    <location>
        <begin position="321"/>
        <end position="342"/>
    </location>
</feature>
<dbReference type="Pfam" id="PF00076">
    <property type="entry name" value="RRM_1"/>
    <property type="match status" value="1"/>
</dbReference>
<evidence type="ECO:0000256" key="2">
    <source>
        <dbReference type="SAM" id="MobiDB-lite"/>
    </source>
</evidence>